<dbReference type="Pfam" id="PF01580">
    <property type="entry name" value="FtsK_SpoIIIE"/>
    <property type="match status" value="1"/>
</dbReference>
<name>A0A106C2M2_SHEFR</name>
<evidence type="ECO:0000256" key="4">
    <source>
        <dbReference type="SAM" id="MobiDB-lite"/>
    </source>
</evidence>
<dbReference type="Gene3D" id="3.40.50.300">
    <property type="entry name" value="P-loop containing nucleotide triphosphate hydrolases"/>
    <property type="match status" value="1"/>
</dbReference>
<dbReference type="EMBL" id="LRDC01000001">
    <property type="protein sequence ID" value="KVX03117.1"/>
    <property type="molecule type" value="Genomic_DNA"/>
</dbReference>
<reference evidence="6 7" key="1">
    <citation type="submission" date="2016-01" db="EMBL/GenBank/DDBJ databases">
        <title>Draft genome of the antarctic isolate Shewanella frigidimarina Ag06-30.</title>
        <authorList>
            <person name="Parmeciano Di Noto G."/>
            <person name="Vazquez S."/>
            <person name="Mac Cormack W."/>
            <person name="Iriarte A."/>
            <person name="Quiroga C."/>
        </authorList>
    </citation>
    <scope>NUCLEOTIDE SEQUENCE [LARGE SCALE GENOMIC DNA]</scope>
    <source>
        <strain evidence="6 7">Ag06-30</strain>
    </source>
</reference>
<accession>A0A106C2M2</accession>
<dbReference type="InterPro" id="IPR050206">
    <property type="entry name" value="FtsK/SpoIIIE/SftA"/>
</dbReference>
<gene>
    <name evidence="6" type="ORF">AWJ07_00620</name>
</gene>
<protein>
    <submittedName>
        <fullName evidence="6">DNA phosphorothioation-dependent restriction protein DptH</fullName>
    </submittedName>
</protein>
<evidence type="ECO:0000256" key="2">
    <source>
        <dbReference type="ARBA" id="ARBA00022840"/>
    </source>
</evidence>
<dbReference type="PROSITE" id="PS50901">
    <property type="entry name" value="FTSK"/>
    <property type="match status" value="1"/>
</dbReference>
<feature type="domain" description="FtsK" evidence="5">
    <location>
        <begin position="1459"/>
        <end position="1651"/>
    </location>
</feature>
<dbReference type="InterPro" id="IPR002543">
    <property type="entry name" value="FtsK_dom"/>
</dbReference>
<evidence type="ECO:0000256" key="3">
    <source>
        <dbReference type="PROSITE-ProRule" id="PRU00289"/>
    </source>
</evidence>
<feature type="compositionally biased region" description="Polar residues" evidence="4">
    <location>
        <begin position="1305"/>
        <end position="1326"/>
    </location>
</feature>
<keyword evidence="2 3" id="KW-0067">ATP-binding</keyword>
<feature type="region of interest" description="Disordered" evidence="4">
    <location>
        <begin position="1282"/>
        <end position="1326"/>
    </location>
</feature>
<feature type="compositionally biased region" description="Low complexity" evidence="4">
    <location>
        <begin position="1286"/>
        <end position="1304"/>
    </location>
</feature>
<dbReference type="NCBIfam" id="TIGR03237">
    <property type="entry name" value="dnd_assoc_2"/>
    <property type="match status" value="1"/>
</dbReference>
<proteinExistence type="predicted"/>
<evidence type="ECO:0000313" key="6">
    <source>
        <dbReference type="EMBL" id="KVX03117.1"/>
    </source>
</evidence>
<comment type="caution">
    <text evidence="6">The sequence shown here is derived from an EMBL/GenBank/DDBJ whole genome shotgun (WGS) entry which is preliminary data.</text>
</comment>
<dbReference type="PANTHER" id="PTHR22683:SF1">
    <property type="entry name" value="TYPE VII SECRETION SYSTEM PROTEIN ESSC"/>
    <property type="match status" value="1"/>
</dbReference>
<dbReference type="Proteomes" id="UP000055702">
    <property type="component" value="Unassembled WGS sequence"/>
</dbReference>
<feature type="binding site" evidence="3">
    <location>
        <begin position="1478"/>
        <end position="1485"/>
    </location>
    <ligand>
        <name>ATP</name>
        <dbReference type="ChEBI" id="CHEBI:30616"/>
    </ligand>
</feature>
<evidence type="ECO:0000313" key="7">
    <source>
        <dbReference type="Proteomes" id="UP000055702"/>
    </source>
</evidence>
<dbReference type="SUPFAM" id="SSF52540">
    <property type="entry name" value="P-loop containing nucleoside triphosphate hydrolases"/>
    <property type="match status" value="1"/>
</dbReference>
<evidence type="ECO:0000259" key="5">
    <source>
        <dbReference type="PROSITE" id="PS50901"/>
    </source>
</evidence>
<keyword evidence="1 3" id="KW-0547">Nucleotide-binding</keyword>
<organism evidence="6">
    <name type="scientific">Shewanella frigidimarina</name>
    <dbReference type="NCBI Taxonomy" id="56812"/>
    <lineage>
        <taxon>Bacteria</taxon>
        <taxon>Pseudomonadati</taxon>
        <taxon>Pseudomonadota</taxon>
        <taxon>Gammaproteobacteria</taxon>
        <taxon>Alteromonadales</taxon>
        <taxon>Shewanellaceae</taxon>
        <taxon>Shewanella</taxon>
    </lineage>
</organism>
<dbReference type="GO" id="GO:0005524">
    <property type="term" value="F:ATP binding"/>
    <property type="evidence" value="ECO:0007669"/>
    <property type="project" value="UniProtKB-UniRule"/>
</dbReference>
<dbReference type="InterPro" id="IPR027417">
    <property type="entry name" value="P-loop_NTPase"/>
</dbReference>
<evidence type="ECO:0000256" key="1">
    <source>
        <dbReference type="ARBA" id="ARBA00022741"/>
    </source>
</evidence>
<dbReference type="GO" id="GO:0003677">
    <property type="term" value="F:DNA binding"/>
    <property type="evidence" value="ECO:0007669"/>
    <property type="project" value="InterPro"/>
</dbReference>
<sequence>MQFMSEKQFEDFLVTHFNTWAEQELKPGYRYQFKTPDSVKGNTLFNAFIGMTNSVIKIKNIELRTIQYKTVNLIPVFQGDLGKGFSENFISHLRDEVSAQQGALKGSALLLIHNSMLDTLINSTEDIAQPNFVWAPLNIKELLEAEINPNDINADISRCLLNYHFDEIVEDGATMFGFEKLYYAIADGNLQFHELGLLKDEQLTKGNWKGEQINERLQANKKLSEKLDFITHHFPGELTDKLAVLDLSEKFVSQHFPEGDIERYKKHLDLGQCFAEQEKNRTDLLEFESVKAPYIELFNKAKSEKGASARELHLILLLEPEQHTFELELSFLNQKLKDSFCSIKDNKAQPEILITIKNLGRIRSRAVLTGSFDGNARYFTFAIKTDKPKETHRFKVLIIGKNDFYVDGFKHTYLVEPAKKWLTLQTDEQSLQISDLTETAMLHENHQVFDASNVGIVNFKKLASESDEICFTVQGTTSQLTFNVEGEVATDSLTLPLMLDQGRFNHLFTDEYFGQFNRSKNKVLLDGKEVAPKGKRLTLLQNEAKLLDDKLLSKSSIEKDTTLLDIEIHYPELFTAYNQLFNYLEFNKTLLSLVSWGPKLRGLVKDIVSAYQSAIDVIPYNQPLLETQKLLVNIGFVEFENQLYISPFHPLVLAYNVNLANVLQKDKTESGSYKQLPPVTIQRLTAQGLLPFVYDPVHDFSYNHAEKENVFWSKLVPQQDSSYDYVRTLVKDKVGKFTTAFKHLFIAGSKTTLIINSVNNQQNKELFLGLIDYIKLIKDKVTNIHVNLYDEHECHCWFDKFADMGSYDDLKELCELNKGSVKEHADNIIDLLRTRLTYSKFEHQKGNIEQVYAHMCFFKNDERVQAVDVDVLMQASGVVCHGLMPGESASNKNGSYYTSFGLQGVDIEGLPHLKLISKYSGLIKPAKCPHEEYSASKSQALVVTEKFKTLLNRAYENSIWTTIIDPKVTLEFFENQKDMVLIHYSDNYTNSVNYDAITVTKQTDLYHKVLENDDGGIIEEFNAFNGEWLLNLITANDNERKEKRGIIGAYKFVNCLVTNSNITWVPLSIAEIIRVAGNLGLNMSDSDLSRHSNGFKKGVISDDILFVGFKDQQMILLPVEVKTGKRQTHSKGVEQAKELKRYFEALLGQQNLAGHLYRGLFMRQVLMQIDKYKLYKVYQEGYFNLIEHNSAQWLQGDYMLSELVNYPDGILFVNVEDSNFSKAVFTKVQNILKIELPAGNLGYWVKTPMQTLLDNLTPAQLHHIDDKYILTSDCAVRSIQRDTNEAEATTTTDDITDPISDNTTESTSNLQIEESNTSYEPGSSVKSTVDHATRKKMSLESLEKIYQQIIDCYYSHNITVTKPSHEDAFVEGPASILFRVELNPGTDPKKLFEKSQALKLDLKLDQEQDVGFAIDKGCVTIDVPKNDSQRYYVDQNDIWPNWQRLENALEVPLGEDRFGNTVKINFSSSNCPHLLIGGTTGSGKSEALNTILYGMVEHYKPSELRLMLIDPKGTELNGFENYPHLLGDIGWDDGDALQLLTQAVEEMQNRYATFKKAGVRSLPDYNAKVTQEERIPWWVLVLDEYADLTSDKDMKKDIEAELRRLAQKARAAGIHLIIATQKPSGDVISTNLRSNLPAQLALRVKNGTESRVILDEQGAEVLNGKGDAYLKSEGKLVRIQCARVGI</sequence>
<dbReference type="PANTHER" id="PTHR22683">
    <property type="entry name" value="SPORULATION PROTEIN RELATED"/>
    <property type="match status" value="1"/>
</dbReference>
<dbReference type="InterPro" id="IPR017646">
    <property type="entry name" value="Dnd_assoc_2"/>
</dbReference>